<dbReference type="Proteomes" id="UP000256964">
    <property type="component" value="Unassembled WGS sequence"/>
</dbReference>
<organism evidence="1 2">
    <name type="scientific">Lentinus brumalis</name>
    <dbReference type="NCBI Taxonomy" id="2498619"/>
    <lineage>
        <taxon>Eukaryota</taxon>
        <taxon>Fungi</taxon>
        <taxon>Dikarya</taxon>
        <taxon>Basidiomycota</taxon>
        <taxon>Agaricomycotina</taxon>
        <taxon>Agaricomycetes</taxon>
        <taxon>Polyporales</taxon>
        <taxon>Polyporaceae</taxon>
        <taxon>Lentinus</taxon>
    </lineage>
</organism>
<gene>
    <name evidence="1" type="ORF">OH76DRAFT_1184188</name>
</gene>
<accession>A0A371CU39</accession>
<dbReference type="OrthoDB" id="2755579at2759"/>
<protein>
    <submittedName>
        <fullName evidence="1">Uncharacterized protein</fullName>
    </submittedName>
</protein>
<sequence length="138" mass="15818">MNRSSAIRAVPLYPRHAAGTRPVPRQAICFACVPHARQAAADVRCVEDEGHVLFECVNDDLIKARTRAFRDMLIIHPPLEYVLPKRTDVWDLVRFFARHPRLLARFADFVHMTFKMCDEVPMIIITSQNDLAELGPRP</sequence>
<reference evidence="1 2" key="1">
    <citation type="journal article" date="2018" name="Biotechnol. Biofuels">
        <title>Integrative visual omics of the white-rot fungus Polyporus brumalis exposes the biotechnological potential of its oxidative enzymes for delignifying raw plant biomass.</title>
        <authorList>
            <person name="Miyauchi S."/>
            <person name="Rancon A."/>
            <person name="Drula E."/>
            <person name="Hage H."/>
            <person name="Chaduli D."/>
            <person name="Favel A."/>
            <person name="Grisel S."/>
            <person name="Henrissat B."/>
            <person name="Herpoel-Gimbert I."/>
            <person name="Ruiz-Duenas F.J."/>
            <person name="Chevret D."/>
            <person name="Hainaut M."/>
            <person name="Lin J."/>
            <person name="Wang M."/>
            <person name="Pangilinan J."/>
            <person name="Lipzen A."/>
            <person name="Lesage-Meessen L."/>
            <person name="Navarro D."/>
            <person name="Riley R."/>
            <person name="Grigoriev I.V."/>
            <person name="Zhou S."/>
            <person name="Raouche S."/>
            <person name="Rosso M.N."/>
        </authorList>
    </citation>
    <scope>NUCLEOTIDE SEQUENCE [LARGE SCALE GENOMIC DNA]</scope>
    <source>
        <strain evidence="1 2">BRFM 1820</strain>
    </source>
</reference>
<dbReference type="AlphaFoldDB" id="A0A371CU39"/>
<name>A0A371CU39_9APHY</name>
<evidence type="ECO:0000313" key="1">
    <source>
        <dbReference type="EMBL" id="RDX43760.1"/>
    </source>
</evidence>
<proteinExistence type="predicted"/>
<evidence type="ECO:0000313" key="2">
    <source>
        <dbReference type="Proteomes" id="UP000256964"/>
    </source>
</evidence>
<keyword evidence="2" id="KW-1185">Reference proteome</keyword>
<dbReference type="EMBL" id="KZ857460">
    <property type="protein sequence ID" value="RDX43760.1"/>
    <property type="molecule type" value="Genomic_DNA"/>
</dbReference>